<dbReference type="InterPro" id="IPR011008">
    <property type="entry name" value="Dimeric_a/b-barrel"/>
</dbReference>
<organism evidence="2">
    <name type="scientific">Chloropicon primus</name>
    <dbReference type="NCBI Taxonomy" id="1764295"/>
    <lineage>
        <taxon>Eukaryota</taxon>
        <taxon>Viridiplantae</taxon>
        <taxon>Chlorophyta</taxon>
        <taxon>Chloropicophyceae</taxon>
        <taxon>Chloropicales</taxon>
        <taxon>Chloropicaceae</taxon>
        <taxon>Chloropicon</taxon>
    </lineage>
</organism>
<dbReference type="PANTHER" id="PTHR37828:SF1">
    <property type="entry name" value="YCII-RELATED DOMAIN-CONTAINING PROTEIN"/>
    <property type="match status" value="1"/>
</dbReference>
<dbReference type="Gene3D" id="3.30.70.1060">
    <property type="entry name" value="Dimeric alpha+beta barrel"/>
    <property type="match status" value="1"/>
</dbReference>
<dbReference type="SUPFAM" id="SSF54909">
    <property type="entry name" value="Dimeric alpha+beta barrel"/>
    <property type="match status" value="1"/>
</dbReference>
<evidence type="ECO:0000256" key="1">
    <source>
        <dbReference type="SAM" id="MobiDB-lite"/>
    </source>
</evidence>
<evidence type="ECO:0008006" key="3">
    <source>
        <dbReference type="Google" id="ProtNLM"/>
    </source>
</evidence>
<evidence type="ECO:0000313" key="2">
    <source>
        <dbReference type="EMBL" id="CAD9715617.1"/>
    </source>
</evidence>
<dbReference type="PANTHER" id="PTHR37828">
    <property type="entry name" value="GSR2449 PROTEIN"/>
    <property type="match status" value="1"/>
</dbReference>
<reference evidence="2" key="1">
    <citation type="submission" date="2021-01" db="EMBL/GenBank/DDBJ databases">
        <authorList>
            <person name="Corre E."/>
            <person name="Pelletier E."/>
            <person name="Niang G."/>
            <person name="Scheremetjew M."/>
            <person name="Finn R."/>
            <person name="Kale V."/>
            <person name="Holt S."/>
            <person name="Cochrane G."/>
            <person name="Meng A."/>
            <person name="Brown T."/>
            <person name="Cohen L."/>
        </authorList>
    </citation>
    <scope>NUCLEOTIDE SEQUENCE</scope>
    <source>
        <strain evidence="2">CCMP1205</strain>
    </source>
</reference>
<gene>
    <name evidence="2" type="ORF">CPRI1469_LOCUS4472</name>
</gene>
<proteinExistence type="predicted"/>
<dbReference type="EMBL" id="HBHL01006982">
    <property type="protein sequence ID" value="CAD9715617.1"/>
    <property type="molecule type" value="Transcribed_RNA"/>
</dbReference>
<protein>
    <recommendedName>
        <fullName evidence="3">YCII-related domain-containing protein</fullName>
    </recommendedName>
</protein>
<name>A0A7S2T1C4_9CHLO</name>
<dbReference type="AlphaFoldDB" id="A0A7S2T1C4"/>
<feature type="region of interest" description="Disordered" evidence="1">
    <location>
        <begin position="100"/>
        <end position="129"/>
    </location>
</feature>
<sequence length="129" mass="14452">MRVTMRYFMKTERFTKIASSEPLSYRKEVIQEHKRWVQGLKDDKGMKVKSGYLVDGEGKPGGGGVLLFQANSYGEARDLVLGDPMIARGLVDFELHEVRHEDGAETGSERTESYSFPFRSCASPQSGSL</sequence>
<feature type="compositionally biased region" description="Basic and acidic residues" evidence="1">
    <location>
        <begin position="100"/>
        <end position="112"/>
    </location>
</feature>
<accession>A0A7S2T1C4</accession>